<sequence>MANKKQAAKRRKVSKEDEKVTKEVDESREIENAEAEEAENGSGNEAEEENLSEEEDVEPRTTQPEPMLSDGKYRNKQRCLTVSSRGVPARFRHLMEDLRTLMPHHKKESKLDPGAEGVAQAVNDIAEIRGCNSVLFLECRKRQDCYMWLGRTGADAKGPSARFHVSNVHTMDELRLTGNCMKGSRPILTFDNSFEKFGHLKLLRELFTDIFGTPRGHPKAKPFVDRVMAFYYADRRIWVRNYQILEQQPANAKEAHQVKKSGHELSTSLVEIGPRFVLNPIRIFRGSFGGQTLYRNPDYVSPNATRAMERKAKGMAYEERKNSQNLRKERKAQIVVPEDPLDSVFR</sequence>
<dbReference type="PANTHER" id="PTHR13634:SF0">
    <property type="entry name" value="RIBOSOME BIOGENESIS PROTEIN BRX1 HOMOLOG"/>
    <property type="match status" value="1"/>
</dbReference>
<organism evidence="7">
    <name type="scientific">Amphora coffeiformis</name>
    <dbReference type="NCBI Taxonomy" id="265554"/>
    <lineage>
        <taxon>Eukaryota</taxon>
        <taxon>Sar</taxon>
        <taxon>Stramenopiles</taxon>
        <taxon>Ochrophyta</taxon>
        <taxon>Bacillariophyta</taxon>
        <taxon>Bacillariophyceae</taxon>
        <taxon>Bacillariophycidae</taxon>
        <taxon>Thalassiophysales</taxon>
        <taxon>Catenulaceae</taxon>
        <taxon>Amphora</taxon>
    </lineage>
</organism>
<proteinExistence type="inferred from homology"/>
<feature type="compositionally biased region" description="Basic and acidic residues" evidence="5">
    <location>
        <begin position="14"/>
        <end position="31"/>
    </location>
</feature>
<comment type="subcellular location">
    <subcellularLocation>
        <location evidence="1">Nucleus</location>
        <location evidence="1">Nucleolus</location>
    </subcellularLocation>
</comment>
<reference evidence="7" key="1">
    <citation type="submission" date="2021-01" db="EMBL/GenBank/DDBJ databases">
        <authorList>
            <person name="Corre E."/>
            <person name="Pelletier E."/>
            <person name="Niang G."/>
            <person name="Scheremetjew M."/>
            <person name="Finn R."/>
            <person name="Kale V."/>
            <person name="Holt S."/>
            <person name="Cochrane G."/>
            <person name="Meng A."/>
            <person name="Brown T."/>
            <person name="Cohen L."/>
        </authorList>
    </citation>
    <scope>NUCLEOTIDE SEQUENCE</scope>
    <source>
        <strain evidence="7">CCMP127</strain>
    </source>
</reference>
<evidence type="ECO:0000256" key="1">
    <source>
        <dbReference type="ARBA" id="ARBA00004604"/>
    </source>
</evidence>
<dbReference type="SUPFAM" id="SSF52954">
    <property type="entry name" value="Class II aaRS ABD-related"/>
    <property type="match status" value="1"/>
</dbReference>
<dbReference type="GO" id="GO:0019843">
    <property type="term" value="F:rRNA binding"/>
    <property type="evidence" value="ECO:0007669"/>
    <property type="project" value="InterPro"/>
</dbReference>
<evidence type="ECO:0000256" key="5">
    <source>
        <dbReference type="SAM" id="MobiDB-lite"/>
    </source>
</evidence>
<dbReference type="InterPro" id="IPR026532">
    <property type="entry name" value="BRX1"/>
</dbReference>
<gene>
    <name evidence="7" type="ORF">ACOF00016_LOCUS13191</name>
</gene>
<feature type="compositionally biased region" description="Basic residues" evidence="5">
    <location>
        <begin position="1"/>
        <end position="13"/>
    </location>
</feature>
<feature type="domain" description="Brix" evidence="6">
    <location>
        <begin position="77"/>
        <end position="289"/>
    </location>
</feature>
<dbReference type="InterPro" id="IPR007109">
    <property type="entry name" value="Brix"/>
</dbReference>
<evidence type="ECO:0000256" key="2">
    <source>
        <dbReference type="ARBA" id="ARBA00006369"/>
    </source>
</evidence>
<evidence type="ECO:0000256" key="4">
    <source>
        <dbReference type="ARBA" id="ARBA00023242"/>
    </source>
</evidence>
<name>A0A7S3L9L9_9STRA</name>
<comment type="similarity">
    <text evidence="2">Belongs to the BRX1 family.</text>
</comment>
<keyword evidence="3" id="KW-0690">Ribosome biogenesis</keyword>
<dbReference type="PROSITE" id="PS50833">
    <property type="entry name" value="BRIX"/>
    <property type="match status" value="1"/>
</dbReference>
<dbReference type="PANTHER" id="PTHR13634">
    <property type="entry name" value="RIBOSOME BIOGENESIS PROTEIN BRIX"/>
    <property type="match status" value="1"/>
</dbReference>
<evidence type="ECO:0000313" key="7">
    <source>
        <dbReference type="EMBL" id="CAE0416131.1"/>
    </source>
</evidence>
<dbReference type="Pfam" id="PF04427">
    <property type="entry name" value="Brix"/>
    <property type="match status" value="1"/>
</dbReference>
<evidence type="ECO:0000259" key="6">
    <source>
        <dbReference type="PROSITE" id="PS50833"/>
    </source>
</evidence>
<feature type="compositionally biased region" description="Acidic residues" evidence="5">
    <location>
        <begin position="32"/>
        <end position="57"/>
    </location>
</feature>
<protein>
    <recommendedName>
        <fullName evidence="6">Brix domain-containing protein</fullName>
    </recommendedName>
</protein>
<dbReference type="FunFam" id="3.40.50.10480:FF:000009">
    <property type="entry name" value="Ribosome biogenesis protein, putative"/>
    <property type="match status" value="1"/>
</dbReference>
<dbReference type="EMBL" id="HBIM01017041">
    <property type="protein sequence ID" value="CAE0416131.1"/>
    <property type="molecule type" value="Transcribed_RNA"/>
</dbReference>
<dbReference type="GO" id="GO:0000027">
    <property type="term" value="P:ribosomal large subunit assembly"/>
    <property type="evidence" value="ECO:0007669"/>
    <property type="project" value="TreeGrafter"/>
</dbReference>
<feature type="region of interest" description="Disordered" evidence="5">
    <location>
        <begin position="1"/>
        <end position="77"/>
    </location>
</feature>
<dbReference type="AlphaFoldDB" id="A0A7S3L9L9"/>
<dbReference type="GO" id="GO:0005730">
    <property type="term" value="C:nucleolus"/>
    <property type="evidence" value="ECO:0007669"/>
    <property type="project" value="UniProtKB-SubCell"/>
</dbReference>
<keyword evidence="4" id="KW-0539">Nucleus</keyword>
<evidence type="ECO:0000256" key="3">
    <source>
        <dbReference type="ARBA" id="ARBA00022517"/>
    </source>
</evidence>
<accession>A0A7S3L9L9</accession>
<dbReference type="SMART" id="SM00879">
    <property type="entry name" value="Brix"/>
    <property type="match status" value="1"/>
</dbReference>
<dbReference type="GO" id="GO:0006364">
    <property type="term" value="P:rRNA processing"/>
    <property type="evidence" value="ECO:0007669"/>
    <property type="project" value="InterPro"/>
</dbReference>